<dbReference type="GO" id="GO:0004888">
    <property type="term" value="F:transmembrane signaling receptor activity"/>
    <property type="evidence" value="ECO:0007669"/>
    <property type="project" value="InterPro"/>
</dbReference>
<keyword evidence="7" id="KW-1133">Transmembrane helix</keyword>
<dbReference type="Pfam" id="PF00672">
    <property type="entry name" value="HAMP"/>
    <property type="match status" value="1"/>
</dbReference>
<dbReference type="InterPro" id="IPR004090">
    <property type="entry name" value="Chemotax_Me-accpt_rcpt"/>
</dbReference>
<dbReference type="SMART" id="SM00283">
    <property type="entry name" value="MA"/>
    <property type="match status" value="1"/>
</dbReference>
<keyword evidence="11" id="KW-1185">Reference proteome</keyword>
<dbReference type="PROSITE" id="PS50111">
    <property type="entry name" value="CHEMOTAXIS_TRANSDUC_2"/>
    <property type="match status" value="1"/>
</dbReference>
<evidence type="ECO:0000256" key="1">
    <source>
        <dbReference type="ARBA" id="ARBA00004236"/>
    </source>
</evidence>
<dbReference type="AlphaFoldDB" id="A0A3M8CCE5"/>
<dbReference type="RefSeq" id="WP_122909315.1">
    <property type="nucleotide sequence ID" value="NZ_CBCSBE010000012.1"/>
</dbReference>
<dbReference type="Gene3D" id="1.10.287.950">
    <property type="entry name" value="Methyl-accepting chemotaxis protein"/>
    <property type="match status" value="1"/>
</dbReference>
<dbReference type="Pfam" id="PF12729">
    <property type="entry name" value="4HB_MCP_1"/>
    <property type="match status" value="1"/>
</dbReference>
<keyword evidence="2" id="KW-1003">Cell membrane</keyword>
<dbReference type="InterPro" id="IPR003660">
    <property type="entry name" value="HAMP_dom"/>
</dbReference>
<dbReference type="FunFam" id="1.10.287.950:FF:000001">
    <property type="entry name" value="Methyl-accepting chemotaxis sensory transducer"/>
    <property type="match status" value="1"/>
</dbReference>
<protein>
    <submittedName>
        <fullName evidence="10">Methyl-accepting chemotaxis protein</fullName>
    </submittedName>
</protein>
<dbReference type="EMBL" id="RHHR01000019">
    <property type="protein sequence ID" value="RNB73319.1"/>
    <property type="molecule type" value="Genomic_DNA"/>
</dbReference>
<accession>A0A3M8CCE5</accession>
<dbReference type="PANTHER" id="PTHR32089:SF112">
    <property type="entry name" value="LYSOZYME-LIKE PROTEIN-RELATED"/>
    <property type="match status" value="1"/>
</dbReference>
<dbReference type="GO" id="GO:0006935">
    <property type="term" value="P:chemotaxis"/>
    <property type="evidence" value="ECO:0007669"/>
    <property type="project" value="InterPro"/>
</dbReference>
<feature type="domain" description="HAMP" evidence="9">
    <location>
        <begin position="212"/>
        <end position="265"/>
    </location>
</feature>
<evidence type="ECO:0000256" key="2">
    <source>
        <dbReference type="ARBA" id="ARBA00022475"/>
    </source>
</evidence>
<feature type="transmembrane region" description="Helical" evidence="7">
    <location>
        <begin position="189"/>
        <end position="214"/>
    </location>
</feature>
<dbReference type="Pfam" id="PF00015">
    <property type="entry name" value="MCPsignal"/>
    <property type="match status" value="1"/>
</dbReference>
<evidence type="ECO:0000313" key="10">
    <source>
        <dbReference type="EMBL" id="RNB73319.1"/>
    </source>
</evidence>
<dbReference type="OrthoDB" id="358716at2"/>
<keyword evidence="4 6" id="KW-0807">Transducer</keyword>
<dbReference type="GO" id="GO:0007165">
    <property type="term" value="P:signal transduction"/>
    <property type="evidence" value="ECO:0007669"/>
    <property type="project" value="UniProtKB-KW"/>
</dbReference>
<dbReference type="InterPro" id="IPR004089">
    <property type="entry name" value="MCPsignal_dom"/>
</dbReference>
<dbReference type="InterPro" id="IPR024478">
    <property type="entry name" value="HlyB_4HB_MCP"/>
</dbReference>
<evidence type="ECO:0000256" key="5">
    <source>
        <dbReference type="ARBA" id="ARBA00029447"/>
    </source>
</evidence>
<dbReference type="CDD" id="cd11386">
    <property type="entry name" value="MCP_signal"/>
    <property type="match status" value="1"/>
</dbReference>
<sequence length="570" mass="62369">MSIIRNLSTRGKMVVLIISFSVFMTIVGGMGYISLKSSSEQLEAMYEDQLLPVKWINDWRQEMRAIDSLVYKMILNPVPDFLEGYKSELEARNLNAMQLFENLQLSNLDEEEQKKVQMLQSLVTQYRSDLVDVVSMVEDGKVDTAYTFYRATDKTLNWINDEQLSWANYLSDQADQMQTEYAKQAEQTILLLLIIEAVALILAIALGAGIARMISTPLRAVSQKMELLAQGDLSVEQVTHIGRDEVGKLGVAFNGLVINLRSLIEQVKVAGEQVAASSAQLSANAEQSAHATERSLGSVQQIASSSEVQTQRTQESVRVMEEMSIAIQRIADTASAVSESSIQAADEAQQGNEHIQSAIQQMESISTSVNQAAQLVHELGVRSEAIGQIVDVITGIASQTNLLALNAAIEAARAGEHGRGFAVVADEVRKLAEQSDESAREIARLITEIQQETTHVVTVMNDGTVEAQKGTAIVQEAGETFHRIVASSQVVAEQIQEVSAATEQMSASVQQVASSMDEMNILAAEAANHTQNVSGHANEQLESVQEIARSSADLNELAQDLQESIQQFKW</sequence>
<evidence type="ECO:0000256" key="4">
    <source>
        <dbReference type="ARBA" id="ARBA00023224"/>
    </source>
</evidence>
<evidence type="ECO:0000256" key="6">
    <source>
        <dbReference type="PROSITE-ProRule" id="PRU00284"/>
    </source>
</evidence>
<dbReference type="Proteomes" id="UP000282028">
    <property type="component" value="Unassembled WGS sequence"/>
</dbReference>
<evidence type="ECO:0000256" key="7">
    <source>
        <dbReference type="SAM" id="Phobius"/>
    </source>
</evidence>
<comment type="similarity">
    <text evidence="5">Belongs to the methyl-accepting chemotaxis (MCP) protein family.</text>
</comment>
<dbReference type="SMART" id="SM00304">
    <property type="entry name" value="HAMP"/>
    <property type="match status" value="1"/>
</dbReference>
<name>A0A3M8CCE5_9BACL</name>
<evidence type="ECO:0000259" key="8">
    <source>
        <dbReference type="PROSITE" id="PS50111"/>
    </source>
</evidence>
<evidence type="ECO:0000259" key="9">
    <source>
        <dbReference type="PROSITE" id="PS50885"/>
    </source>
</evidence>
<feature type="domain" description="Methyl-accepting transducer" evidence="8">
    <location>
        <begin position="284"/>
        <end position="520"/>
    </location>
</feature>
<dbReference type="SUPFAM" id="SSF58104">
    <property type="entry name" value="Methyl-accepting chemotaxis protein (MCP) signaling domain"/>
    <property type="match status" value="1"/>
</dbReference>
<gene>
    <name evidence="10" type="ORF">EDM52_12465</name>
</gene>
<evidence type="ECO:0000313" key="11">
    <source>
        <dbReference type="Proteomes" id="UP000282028"/>
    </source>
</evidence>
<keyword evidence="7" id="KW-0812">Transmembrane</keyword>
<proteinExistence type="inferred from homology"/>
<dbReference type="GO" id="GO:0005886">
    <property type="term" value="C:plasma membrane"/>
    <property type="evidence" value="ECO:0007669"/>
    <property type="project" value="UniProtKB-SubCell"/>
</dbReference>
<feature type="transmembrane region" description="Helical" evidence="7">
    <location>
        <begin position="13"/>
        <end position="35"/>
    </location>
</feature>
<comment type="subcellular location">
    <subcellularLocation>
        <location evidence="1">Cell membrane</location>
    </subcellularLocation>
</comment>
<dbReference type="CDD" id="cd06225">
    <property type="entry name" value="HAMP"/>
    <property type="match status" value="1"/>
</dbReference>
<dbReference type="PRINTS" id="PR00260">
    <property type="entry name" value="CHEMTRNSDUCR"/>
</dbReference>
<evidence type="ECO:0000256" key="3">
    <source>
        <dbReference type="ARBA" id="ARBA00023136"/>
    </source>
</evidence>
<dbReference type="PANTHER" id="PTHR32089">
    <property type="entry name" value="METHYL-ACCEPTING CHEMOTAXIS PROTEIN MCPB"/>
    <property type="match status" value="1"/>
</dbReference>
<organism evidence="10 11">
    <name type="scientific">Brevibacillus invocatus</name>
    <dbReference type="NCBI Taxonomy" id="173959"/>
    <lineage>
        <taxon>Bacteria</taxon>
        <taxon>Bacillati</taxon>
        <taxon>Bacillota</taxon>
        <taxon>Bacilli</taxon>
        <taxon>Bacillales</taxon>
        <taxon>Paenibacillaceae</taxon>
        <taxon>Brevibacillus</taxon>
    </lineage>
</organism>
<comment type="caution">
    <text evidence="10">The sequence shown here is derived from an EMBL/GenBank/DDBJ whole genome shotgun (WGS) entry which is preliminary data.</text>
</comment>
<reference evidence="10 11" key="1">
    <citation type="submission" date="2018-10" db="EMBL/GenBank/DDBJ databases">
        <title>Phylogenomics of Brevibacillus.</title>
        <authorList>
            <person name="Dunlap C."/>
        </authorList>
    </citation>
    <scope>NUCLEOTIDE SEQUENCE [LARGE SCALE GENOMIC DNA]</scope>
    <source>
        <strain evidence="10 11">JCM 12215</strain>
    </source>
</reference>
<dbReference type="PROSITE" id="PS50885">
    <property type="entry name" value="HAMP"/>
    <property type="match status" value="1"/>
</dbReference>
<keyword evidence="3 7" id="KW-0472">Membrane</keyword>